<evidence type="ECO:0000313" key="3">
    <source>
        <dbReference type="EMBL" id="MCJ0763299.1"/>
    </source>
</evidence>
<keyword evidence="4" id="KW-1185">Reference proteome</keyword>
<feature type="transmembrane region" description="Helical" evidence="1">
    <location>
        <begin position="435"/>
        <end position="453"/>
    </location>
</feature>
<keyword evidence="1" id="KW-0812">Transmembrane</keyword>
<feature type="transmembrane region" description="Helical" evidence="1">
    <location>
        <begin position="525"/>
        <end position="544"/>
    </location>
</feature>
<dbReference type="SUPFAM" id="SSF53474">
    <property type="entry name" value="alpha/beta-Hydrolases"/>
    <property type="match status" value="1"/>
</dbReference>
<evidence type="ECO:0000259" key="2">
    <source>
        <dbReference type="Pfam" id="PF09994"/>
    </source>
</evidence>
<comment type="caution">
    <text evidence="3">The sequence shown here is derived from an EMBL/GenBank/DDBJ whole genome shotgun (WGS) entry which is preliminary data.</text>
</comment>
<keyword evidence="1" id="KW-0472">Membrane</keyword>
<dbReference type="InterPro" id="IPR029058">
    <property type="entry name" value="AB_hydrolase_fold"/>
</dbReference>
<dbReference type="PANTHER" id="PTHR33840:SF1">
    <property type="entry name" value="TLE1 PHOSPHOLIPASE DOMAIN-CONTAINING PROTEIN"/>
    <property type="match status" value="1"/>
</dbReference>
<feature type="transmembrane region" description="Helical" evidence="1">
    <location>
        <begin position="369"/>
        <end position="392"/>
    </location>
</feature>
<name>A0A9X1VU19_9BURK</name>
<feature type="domain" description="T6SS Phospholipase effector Tle1-like catalytic" evidence="2">
    <location>
        <begin position="6"/>
        <end position="278"/>
    </location>
</feature>
<evidence type="ECO:0000256" key="1">
    <source>
        <dbReference type="SAM" id="Phobius"/>
    </source>
</evidence>
<dbReference type="InterPro" id="IPR018712">
    <property type="entry name" value="Tle1-like_cat"/>
</dbReference>
<feature type="transmembrane region" description="Helical" evidence="1">
    <location>
        <begin position="497"/>
        <end position="519"/>
    </location>
</feature>
<reference evidence="3" key="1">
    <citation type="submission" date="2022-03" db="EMBL/GenBank/DDBJ databases">
        <authorList>
            <person name="Woo C.Y."/>
        </authorList>
    </citation>
    <scope>NUCLEOTIDE SEQUENCE</scope>
    <source>
        <strain evidence="3">CYS-02</strain>
    </source>
</reference>
<dbReference type="EMBL" id="JALGBI010000001">
    <property type="protein sequence ID" value="MCJ0763299.1"/>
    <property type="molecule type" value="Genomic_DNA"/>
</dbReference>
<dbReference type="PANTHER" id="PTHR33840">
    <property type="match status" value="1"/>
</dbReference>
<organism evidence="3 4">
    <name type="scientific">Variovorax terrae</name>
    <dbReference type="NCBI Taxonomy" id="2923278"/>
    <lineage>
        <taxon>Bacteria</taxon>
        <taxon>Pseudomonadati</taxon>
        <taxon>Pseudomonadota</taxon>
        <taxon>Betaproteobacteria</taxon>
        <taxon>Burkholderiales</taxon>
        <taxon>Comamonadaceae</taxon>
        <taxon>Variovorax</taxon>
    </lineage>
</organism>
<gene>
    <name evidence="3" type="ORF">MMF98_08760</name>
</gene>
<dbReference type="Proteomes" id="UP001139447">
    <property type="component" value="Unassembled WGS sequence"/>
</dbReference>
<sequence>MEDTPRQLIVLCDGTNNNLTGGRADTNVLKLLHRLPPGDARQQVFYDPGVGNPGELPSATLLDSLSRRLERIAGLAFGRGAYENMAESYAFLMRHYQPGDQIYIFGFSRGAFTARAVAGMVNQFGLLRPGLENMLPTLLHVYFSSRKGSARKAQVAAVSAQIRSLFTDAQRREVWVHFTGVWDTVASIGFPPFTRQITGSPTIAGKRMRHVRQALALDEHRRPFEPRLYLEDNIFPANAEGQTLKQEWFSGAHCDVGGGYAGAEAALSDQTLDWLAREAAEQGLRLAPPEAADPARQRMVHCETWGTPWWAIAGLCVRDPRHAADENGRRHAIAPVAGPAPAQTSAQAPALRYPKDTIWRRARRAAAPLLAGGAMVLLWLAMGLCLAGGLAGPGLGDGFGAAAVANAAFAAWQLWPFDSIGLILPNPEVATKTALALDLAFIAAYGYLLAWLASRGFAALAGLRGIASARRPLLNFLGYGLTVLVAADLAEDLATLLILLFQNHWYGWLLGLLGLAMAAASLAKWLGLLLTLVLLAAGLGAQLWHRSQR</sequence>
<dbReference type="AlphaFoldDB" id="A0A9X1VU19"/>
<proteinExistence type="predicted"/>
<dbReference type="RefSeq" id="WP_243305893.1">
    <property type="nucleotide sequence ID" value="NZ_JALGBI010000001.1"/>
</dbReference>
<feature type="transmembrane region" description="Helical" evidence="1">
    <location>
        <begin position="473"/>
        <end position="490"/>
    </location>
</feature>
<dbReference type="Gene3D" id="3.40.50.1820">
    <property type="entry name" value="alpha/beta hydrolase"/>
    <property type="match status" value="1"/>
</dbReference>
<keyword evidence="1" id="KW-1133">Transmembrane helix</keyword>
<evidence type="ECO:0000313" key="4">
    <source>
        <dbReference type="Proteomes" id="UP001139447"/>
    </source>
</evidence>
<protein>
    <submittedName>
        <fullName evidence="3">DUF2235 domain-containing protein</fullName>
    </submittedName>
</protein>
<accession>A0A9X1VU19</accession>
<dbReference type="Pfam" id="PF09994">
    <property type="entry name" value="T6SS_Tle1-like_cat"/>
    <property type="match status" value="1"/>
</dbReference>